<evidence type="ECO:0000313" key="3">
    <source>
        <dbReference type="EMBL" id="KDR25594.1"/>
    </source>
</evidence>
<feature type="signal peptide" evidence="1">
    <location>
        <begin position="1"/>
        <end position="26"/>
    </location>
</feature>
<dbReference type="Proteomes" id="UP000027451">
    <property type="component" value="Unassembled WGS sequence"/>
</dbReference>
<dbReference type="Pfam" id="PF23536">
    <property type="entry name" value="TraK_C"/>
    <property type="match status" value="1"/>
</dbReference>
<keyword evidence="4" id="KW-1185">Reference proteome</keyword>
<feature type="domain" description="TraK C-terminal" evidence="2">
    <location>
        <begin position="224"/>
        <end position="323"/>
    </location>
</feature>
<comment type="caution">
    <text evidence="3">The sequence shown here is derived from an EMBL/GenBank/DDBJ whole genome shotgun (WGS) entry which is preliminary data.</text>
</comment>
<evidence type="ECO:0000256" key="1">
    <source>
        <dbReference type="SAM" id="SignalP"/>
    </source>
</evidence>
<accession>A0A656QDS0</accession>
<keyword evidence="1" id="KW-0732">Signal</keyword>
<reference evidence="3 4" key="1">
    <citation type="submission" date="2014-03" db="EMBL/GenBank/DDBJ databases">
        <title>Draft Genome Sequences of Four Burkholderia Strains.</title>
        <authorList>
            <person name="Liu X.Y."/>
            <person name="Li C.X."/>
            <person name="Xu J.H."/>
        </authorList>
    </citation>
    <scope>NUCLEOTIDE SEQUENCE [LARGE SCALE GENOMIC DNA]</scope>
    <source>
        <strain evidence="3 4">OP-1</strain>
    </source>
</reference>
<evidence type="ECO:0000259" key="2">
    <source>
        <dbReference type="Pfam" id="PF23536"/>
    </source>
</evidence>
<dbReference type="InterPro" id="IPR055397">
    <property type="entry name" value="TraK_C"/>
</dbReference>
<sequence>MKTTTRYLPALLLASLGLSLPFASRADSAPATVDFGQPTGAVSSSTPFPSAGAQGAAPTRKKVVAHVKSKAARNALTVDSAIAVKATPAKEIDLPGVLHVPGEKLGMDDPTRSQKVSWTNQGSKTVYLSVTEPNRIVLPFKNPYIVRMSDVTVDHRPESNNLYVYWNVNRPEDAQPRQIYIEPPGGGGQALGLEIVPKTIPGQTILVADDTGITASHKPKTGDSSDYVTHVQDLMASVALGESPNGFSQVDVNLPPIGMDGLTVTADTRYSGQEGDVWVYTVRNPRQTIAQLREQEFDGPNVLAVSIYPKPLLQPGERARVFVLARKREEQ</sequence>
<organism evidence="3 4">
    <name type="scientific">Caballeronia zhejiangensis</name>
    <dbReference type="NCBI Taxonomy" id="871203"/>
    <lineage>
        <taxon>Bacteria</taxon>
        <taxon>Pseudomonadati</taxon>
        <taxon>Pseudomonadota</taxon>
        <taxon>Betaproteobacteria</taxon>
        <taxon>Burkholderiales</taxon>
        <taxon>Burkholderiaceae</taxon>
        <taxon>Caballeronia</taxon>
    </lineage>
</organism>
<evidence type="ECO:0000313" key="4">
    <source>
        <dbReference type="Proteomes" id="UP000027451"/>
    </source>
</evidence>
<dbReference type="RefSeq" id="WP_233392240.1">
    <property type="nucleotide sequence ID" value="NZ_JFHD01000045.1"/>
</dbReference>
<feature type="chain" id="PRO_5025058041" evidence="1">
    <location>
        <begin position="27"/>
        <end position="331"/>
    </location>
</feature>
<dbReference type="AlphaFoldDB" id="A0A656QDS0"/>
<proteinExistence type="predicted"/>
<gene>
    <name evidence="3" type="ORF">BG60_27825</name>
</gene>
<name>A0A656QDS0_9BURK</name>
<protein>
    <submittedName>
        <fullName evidence="3">Type VI secretion protein</fullName>
    </submittedName>
</protein>
<dbReference type="EMBL" id="JFHD01000045">
    <property type="protein sequence ID" value="KDR25594.1"/>
    <property type="molecule type" value="Genomic_DNA"/>
</dbReference>